<dbReference type="Pfam" id="PF05678">
    <property type="entry name" value="VQ"/>
    <property type="match status" value="1"/>
</dbReference>
<evidence type="ECO:0000313" key="3">
    <source>
        <dbReference type="EMBL" id="RYR41962.1"/>
    </source>
</evidence>
<gene>
    <name evidence="3" type="ORF">Ahy_A08g038409</name>
</gene>
<dbReference type="STRING" id="3818.A0A445BTI3"/>
<feature type="compositionally biased region" description="Polar residues" evidence="1">
    <location>
        <begin position="26"/>
        <end position="35"/>
    </location>
</feature>
<dbReference type="EMBL" id="SDMP01000008">
    <property type="protein sequence ID" value="RYR41962.1"/>
    <property type="molecule type" value="Genomic_DNA"/>
</dbReference>
<keyword evidence="4" id="KW-1185">Reference proteome</keyword>
<feature type="region of interest" description="Disordered" evidence="1">
    <location>
        <begin position="69"/>
        <end position="138"/>
    </location>
</feature>
<feature type="compositionally biased region" description="Low complexity" evidence="1">
    <location>
        <begin position="1"/>
        <end position="12"/>
    </location>
</feature>
<feature type="compositionally biased region" description="Low complexity" evidence="1">
    <location>
        <begin position="92"/>
        <end position="102"/>
    </location>
</feature>
<reference evidence="3 4" key="1">
    <citation type="submission" date="2019-01" db="EMBL/GenBank/DDBJ databases">
        <title>Sequencing of cultivated peanut Arachis hypogaea provides insights into genome evolution and oil improvement.</title>
        <authorList>
            <person name="Chen X."/>
        </authorList>
    </citation>
    <scope>NUCLEOTIDE SEQUENCE [LARGE SCALE GENOMIC DNA]</scope>
    <source>
        <strain evidence="4">cv. Fuhuasheng</strain>
        <tissue evidence="3">Leaves</tissue>
    </source>
</reference>
<evidence type="ECO:0000256" key="1">
    <source>
        <dbReference type="SAM" id="MobiDB-lite"/>
    </source>
</evidence>
<evidence type="ECO:0000313" key="4">
    <source>
        <dbReference type="Proteomes" id="UP000289738"/>
    </source>
</evidence>
<sequence length="343" mass="36958">MDSGNSGSISSSGDDEYDDDSRSHSLFLNPNQNLPDANFFSASSSSAINLLPSSSTTFPPQYSFINLDTNHSSSSSSSSQRLLSIQPPPTLPSSSSSSLFLQPAPPPPPPTTTTTIGVAHHRNANTKKRSRASRRAPTTVLTTDTTNFRSMVQEFTGIPSPPFSSAFSRRLDLLATSASLRSSSGVIPHMDFHPLTRTFAQSQSPSPSPNPNPLLFHHHNHTSSMLDAMASTTTASNNPLNFHLPPDLALPYHHMNLTMQNNNPTTTTTTPFNNVPAAFAPKSQPSLSMAASLHQDLHQPPNNNNNNAQLMLPPDQEHVASDEGLPSHDGRIIRSLHGNKVAY</sequence>
<feature type="compositionally biased region" description="Basic residues" evidence="1">
    <location>
        <begin position="119"/>
        <end position="134"/>
    </location>
</feature>
<dbReference type="AlphaFoldDB" id="A0A445BTI3"/>
<feature type="compositionally biased region" description="Basic and acidic residues" evidence="1">
    <location>
        <begin position="318"/>
        <end position="332"/>
    </location>
</feature>
<accession>A0A445BTI3</accession>
<feature type="region of interest" description="Disordered" evidence="1">
    <location>
        <begin position="318"/>
        <end position="343"/>
    </location>
</feature>
<comment type="caution">
    <text evidence="3">The sequence shown here is derived from an EMBL/GenBank/DDBJ whole genome shotgun (WGS) entry which is preliminary data.</text>
</comment>
<dbReference type="InterPro" id="IPR039609">
    <property type="entry name" value="VQ_15/22"/>
</dbReference>
<evidence type="ECO:0000259" key="2">
    <source>
        <dbReference type="Pfam" id="PF05678"/>
    </source>
</evidence>
<feature type="region of interest" description="Disordered" evidence="1">
    <location>
        <begin position="1"/>
        <end position="40"/>
    </location>
</feature>
<dbReference type="PANTHER" id="PTHR33179">
    <property type="entry name" value="VQ MOTIF-CONTAINING PROTEIN"/>
    <property type="match status" value="1"/>
</dbReference>
<dbReference type="InterPro" id="IPR008889">
    <property type="entry name" value="VQ"/>
</dbReference>
<organism evidence="3 4">
    <name type="scientific">Arachis hypogaea</name>
    <name type="common">Peanut</name>
    <dbReference type="NCBI Taxonomy" id="3818"/>
    <lineage>
        <taxon>Eukaryota</taxon>
        <taxon>Viridiplantae</taxon>
        <taxon>Streptophyta</taxon>
        <taxon>Embryophyta</taxon>
        <taxon>Tracheophyta</taxon>
        <taxon>Spermatophyta</taxon>
        <taxon>Magnoliopsida</taxon>
        <taxon>eudicotyledons</taxon>
        <taxon>Gunneridae</taxon>
        <taxon>Pentapetalae</taxon>
        <taxon>rosids</taxon>
        <taxon>fabids</taxon>
        <taxon>Fabales</taxon>
        <taxon>Fabaceae</taxon>
        <taxon>Papilionoideae</taxon>
        <taxon>50 kb inversion clade</taxon>
        <taxon>dalbergioids sensu lato</taxon>
        <taxon>Dalbergieae</taxon>
        <taxon>Pterocarpus clade</taxon>
        <taxon>Arachis</taxon>
    </lineage>
</organism>
<dbReference type="Gramene" id="arahy.Tifrunner.gnm2.ann2.Ah08g089500.1">
    <property type="protein sequence ID" value="arahy.Tifrunner.gnm2.ann2.Ah08g089500.1-CDS-1"/>
    <property type="gene ID" value="arahy.Tifrunner.gnm2.ann2.Ah08g089500"/>
</dbReference>
<proteinExistence type="predicted"/>
<name>A0A445BTI3_ARAHY</name>
<dbReference type="PANTHER" id="PTHR33179:SF80">
    <property type="entry name" value="VQ MOTIF PROTEIN"/>
    <property type="match status" value="1"/>
</dbReference>
<dbReference type="Proteomes" id="UP000289738">
    <property type="component" value="Chromosome A08"/>
</dbReference>
<feature type="compositionally biased region" description="Low complexity" evidence="1">
    <location>
        <begin position="72"/>
        <end position="85"/>
    </location>
</feature>
<protein>
    <recommendedName>
        <fullName evidence="2">VQ domain-containing protein</fullName>
    </recommendedName>
</protein>
<feature type="domain" description="VQ" evidence="2">
    <location>
        <begin position="135"/>
        <end position="162"/>
    </location>
</feature>